<evidence type="ECO:0000313" key="2">
    <source>
        <dbReference type="Proteomes" id="UP001236507"/>
    </source>
</evidence>
<reference evidence="1 2" key="1">
    <citation type="submission" date="2023-05" db="EMBL/GenBank/DDBJ databases">
        <title>Novel species of genus Flectobacillus isolated from stream in China.</title>
        <authorList>
            <person name="Lu H."/>
        </authorList>
    </citation>
    <scope>NUCLEOTIDE SEQUENCE [LARGE SCALE GENOMIC DNA]</scope>
    <source>
        <strain evidence="1 2">KCTC 42575</strain>
    </source>
</reference>
<organism evidence="1 2">
    <name type="scientific">Flectobacillus roseus</name>
    <dbReference type="NCBI Taxonomy" id="502259"/>
    <lineage>
        <taxon>Bacteria</taxon>
        <taxon>Pseudomonadati</taxon>
        <taxon>Bacteroidota</taxon>
        <taxon>Cytophagia</taxon>
        <taxon>Cytophagales</taxon>
        <taxon>Flectobacillaceae</taxon>
        <taxon>Flectobacillus</taxon>
    </lineage>
</organism>
<keyword evidence="2" id="KW-1185">Reference proteome</keyword>
<comment type="caution">
    <text evidence="1">The sequence shown here is derived from an EMBL/GenBank/DDBJ whole genome shotgun (WGS) entry which is preliminary data.</text>
</comment>
<sequence>MKKIVSISFLCLLLYNMFSTGIVLLCFDKSIQKATPITQNDEWLEIKMPIALPYSSDFTNITSHEGLIEYQGEFYNIIEQHYSNDTLYTKIKTNHKAKQKYQSISEELSQQFSDNHSEKNSPLKKALDLCKHLSSNYLPQQVGPENKYHHFIESKKQSLFYYSYLYAHLYTSGVFMPPKIASV</sequence>
<dbReference type="Proteomes" id="UP001236507">
    <property type="component" value="Unassembled WGS sequence"/>
</dbReference>
<accession>A0ABT6YDK8</accession>
<name>A0ABT6YDK8_9BACT</name>
<dbReference type="EMBL" id="JASHIF010000018">
    <property type="protein sequence ID" value="MDI9861208.1"/>
    <property type="molecule type" value="Genomic_DNA"/>
</dbReference>
<dbReference type="RefSeq" id="WP_283345699.1">
    <property type="nucleotide sequence ID" value="NZ_JASHIF010000018.1"/>
</dbReference>
<proteinExistence type="predicted"/>
<protein>
    <submittedName>
        <fullName evidence="1">Uncharacterized protein</fullName>
    </submittedName>
</protein>
<gene>
    <name evidence="1" type="ORF">QM524_18465</name>
</gene>
<evidence type="ECO:0000313" key="1">
    <source>
        <dbReference type="EMBL" id="MDI9861208.1"/>
    </source>
</evidence>